<dbReference type="InterPro" id="IPR013087">
    <property type="entry name" value="Znf_C2H2_type"/>
</dbReference>
<dbReference type="PROSITE" id="PS00028">
    <property type="entry name" value="ZINC_FINGER_C2H2_1"/>
    <property type="match status" value="1"/>
</dbReference>
<dbReference type="PANTHER" id="PTHR31912:SF34">
    <property type="entry name" value="NOTOCHORD-RELATED PROTEIN"/>
    <property type="match status" value="1"/>
</dbReference>
<dbReference type="PANTHER" id="PTHR31912">
    <property type="entry name" value="IP13529P"/>
    <property type="match status" value="1"/>
</dbReference>
<feature type="compositionally biased region" description="Basic and acidic residues" evidence="1">
    <location>
        <begin position="116"/>
        <end position="125"/>
    </location>
</feature>
<evidence type="ECO:0000313" key="3">
    <source>
        <dbReference type="Proteomes" id="UP001152795"/>
    </source>
</evidence>
<proteinExistence type="predicted"/>
<reference evidence="2" key="1">
    <citation type="submission" date="2020-04" db="EMBL/GenBank/DDBJ databases">
        <authorList>
            <person name="Alioto T."/>
            <person name="Alioto T."/>
            <person name="Gomez Garrido J."/>
        </authorList>
    </citation>
    <scope>NUCLEOTIDE SEQUENCE</scope>
    <source>
        <strain evidence="2">A484AB</strain>
    </source>
</reference>
<accession>A0A6S7FWE0</accession>
<dbReference type="OrthoDB" id="6153305at2759"/>
<organism evidence="2 3">
    <name type="scientific">Paramuricea clavata</name>
    <name type="common">Red gorgonian</name>
    <name type="synonym">Violescent sea-whip</name>
    <dbReference type="NCBI Taxonomy" id="317549"/>
    <lineage>
        <taxon>Eukaryota</taxon>
        <taxon>Metazoa</taxon>
        <taxon>Cnidaria</taxon>
        <taxon>Anthozoa</taxon>
        <taxon>Octocorallia</taxon>
        <taxon>Malacalcyonacea</taxon>
        <taxon>Plexauridae</taxon>
        <taxon>Paramuricea</taxon>
    </lineage>
</organism>
<evidence type="ECO:0000313" key="2">
    <source>
        <dbReference type="EMBL" id="CAB3983795.1"/>
    </source>
</evidence>
<feature type="region of interest" description="Disordered" evidence="1">
    <location>
        <begin position="103"/>
        <end position="125"/>
    </location>
</feature>
<name>A0A6S7FWE0_PARCT</name>
<comment type="caution">
    <text evidence="2">The sequence shown here is derived from an EMBL/GenBank/DDBJ whole genome shotgun (WGS) entry which is preliminary data.</text>
</comment>
<evidence type="ECO:0000256" key="1">
    <source>
        <dbReference type="SAM" id="MobiDB-lite"/>
    </source>
</evidence>
<dbReference type="AlphaFoldDB" id="A0A6S7FWE0"/>
<gene>
    <name evidence="2" type="ORF">PACLA_8A014395</name>
</gene>
<protein>
    <submittedName>
        <fullName evidence="2">PREDICTED: uncharacterized protein LOC109581930</fullName>
    </submittedName>
</protein>
<dbReference type="Proteomes" id="UP001152795">
    <property type="component" value="Unassembled WGS sequence"/>
</dbReference>
<dbReference type="EMBL" id="CACRXK020000657">
    <property type="protein sequence ID" value="CAB3983795.1"/>
    <property type="molecule type" value="Genomic_DNA"/>
</dbReference>
<sequence length="832" mass="95146">MKKRPCRFRCDLCRVNFESFDRFSAHFTSRAHLIQKLQTAQQEVQLFADEISTDNLCLCDDENGLLVPDHLFDQEFLNVDDEMLDNESSFDDSDSYLDEFISGVSDDSSSDGDIDNVSRRPRQQEQDSYFPFPSEIFFLLYSYVHNISRPKTRADLDFLWLIFNKLGVNVPSLNSVLNFKIEGVEEMLQPQKAYYNSNPYYWLRPSDFVRMQLATPSKAETFVRYPEKTDAYVYEMPQGLKWFENEHFQSSSISMEGMPYYVNDIVEYTLNGNTYQGKLIKFYTKVIHNKSEMMIKIQYLHREGNSNYCICPDVIVTALSSSIKQKINVDPLQIKHKYRNEQTVEVSEQEAAEYLEPHIDSVRTGGNKPTTTLPLLIFSDETSGNTTKKWNRLESYSMSMASLPRKEFRKLENIHFLTTSNVVPSVPLGKSIASDLQELEDGSAISEAQKKKTRSEHGVTEKGGAFDTLKCFSGNNKTPIEILHTILLGPVKYLLSSTIKSLNQHEKDQLHAKISALDMSAFAANIRGNITRNYGSYVGRDFKLWMQVAVFVLQGIIPDENLLIWELLSEIFSFAYATGFDRRNQQAANQMVTTFVNAVRTTYPELVKKPKIHLLLHLVDDIMNLGPANGFCTERFEYTDNFTHQSVGSYNKGKLQSQPVNQCLSLEEIAAAGIDNTEESCIVFKAVVSENHTLISSDTPIVYVDSQHQHHLGIFKKGLKMEVSEKKMVQIEKVQFCKDNSQQPILGCFQCPVVKRTGNLTLIQSDHVIDQICLMHDCSNGGCTFTESETRTMVEREAVTKVKFTFVHNLNHKNYLVNKFYLGESLKYFNIA</sequence>
<keyword evidence="3" id="KW-1185">Reference proteome</keyword>